<gene>
    <name evidence="1" type="ORF">N476_20935</name>
</gene>
<reference evidence="1 2" key="1">
    <citation type="submission" date="2013-07" db="EMBL/GenBank/DDBJ databases">
        <title>Comparative Genomic and Metabolomic Analysis of Twelve Strains of Pseudoalteromonas luteoviolacea.</title>
        <authorList>
            <person name="Vynne N.G."/>
            <person name="Mansson M."/>
            <person name="Gram L."/>
        </authorList>
    </citation>
    <scope>NUCLEOTIDE SEQUENCE [LARGE SCALE GENOMIC DNA]</scope>
    <source>
        <strain evidence="1 2">H33</strain>
    </source>
</reference>
<dbReference type="AlphaFoldDB" id="A0A167DH63"/>
<sequence length="60" mass="6527">MTAESSTSFDAEPIYPNRLCTKLAPITGTAQVNSNNPNFSEPNLKGQVTIDIETTNEINK</sequence>
<accession>A0A167DH63</accession>
<proteinExistence type="predicted"/>
<dbReference type="Proteomes" id="UP000076503">
    <property type="component" value="Unassembled WGS sequence"/>
</dbReference>
<name>A0A167DH63_9GAMM</name>
<comment type="caution">
    <text evidence="1">The sequence shown here is derived from an EMBL/GenBank/DDBJ whole genome shotgun (WGS) entry which is preliminary data.</text>
</comment>
<dbReference type="EMBL" id="AUXZ01000089">
    <property type="protein sequence ID" value="KZN48837.1"/>
    <property type="molecule type" value="Genomic_DNA"/>
</dbReference>
<organism evidence="1 2">
    <name type="scientific">Pseudoalteromonas luteoviolacea H33</name>
    <dbReference type="NCBI Taxonomy" id="1365251"/>
    <lineage>
        <taxon>Bacteria</taxon>
        <taxon>Pseudomonadati</taxon>
        <taxon>Pseudomonadota</taxon>
        <taxon>Gammaproteobacteria</taxon>
        <taxon>Alteromonadales</taxon>
        <taxon>Pseudoalteromonadaceae</taxon>
        <taxon>Pseudoalteromonas</taxon>
    </lineage>
</organism>
<evidence type="ECO:0000313" key="1">
    <source>
        <dbReference type="EMBL" id="KZN48837.1"/>
    </source>
</evidence>
<evidence type="ECO:0000313" key="2">
    <source>
        <dbReference type="Proteomes" id="UP000076503"/>
    </source>
</evidence>
<protein>
    <submittedName>
        <fullName evidence="1">Uncharacterized protein</fullName>
    </submittedName>
</protein>